<dbReference type="Proteomes" id="UP001164250">
    <property type="component" value="Chromosome 5"/>
</dbReference>
<evidence type="ECO:0000313" key="1">
    <source>
        <dbReference type="EMBL" id="KAJ0097427.1"/>
    </source>
</evidence>
<proteinExistence type="predicted"/>
<accession>A0ACC1BF40</accession>
<organism evidence="1 2">
    <name type="scientific">Pistacia atlantica</name>
    <dbReference type="NCBI Taxonomy" id="434234"/>
    <lineage>
        <taxon>Eukaryota</taxon>
        <taxon>Viridiplantae</taxon>
        <taxon>Streptophyta</taxon>
        <taxon>Embryophyta</taxon>
        <taxon>Tracheophyta</taxon>
        <taxon>Spermatophyta</taxon>
        <taxon>Magnoliopsida</taxon>
        <taxon>eudicotyledons</taxon>
        <taxon>Gunneridae</taxon>
        <taxon>Pentapetalae</taxon>
        <taxon>rosids</taxon>
        <taxon>malvids</taxon>
        <taxon>Sapindales</taxon>
        <taxon>Anacardiaceae</taxon>
        <taxon>Pistacia</taxon>
    </lineage>
</organism>
<protein>
    <submittedName>
        <fullName evidence="1">Uncharacterized protein</fullName>
    </submittedName>
</protein>
<reference evidence="2" key="1">
    <citation type="journal article" date="2023" name="G3 (Bethesda)">
        <title>Genome assembly and association tests identify interacting loci associated with vigor, precocity, and sex in interspecific pistachio rootstocks.</title>
        <authorList>
            <person name="Palmer W."/>
            <person name="Jacygrad E."/>
            <person name="Sagayaradj S."/>
            <person name="Cavanaugh K."/>
            <person name="Han R."/>
            <person name="Bertier L."/>
            <person name="Beede B."/>
            <person name="Kafkas S."/>
            <person name="Golino D."/>
            <person name="Preece J."/>
            <person name="Michelmore R."/>
        </authorList>
    </citation>
    <scope>NUCLEOTIDE SEQUENCE [LARGE SCALE GENOMIC DNA]</scope>
</reference>
<name>A0ACC1BF40_9ROSI</name>
<keyword evidence="2" id="KW-1185">Reference proteome</keyword>
<dbReference type="EMBL" id="CM047901">
    <property type="protein sequence ID" value="KAJ0097427.1"/>
    <property type="molecule type" value="Genomic_DNA"/>
</dbReference>
<gene>
    <name evidence="1" type="ORF">Patl1_28534</name>
</gene>
<sequence>MLKMKSLFQLFHLCLLGLTGNAKITTTEMLKVKAFFQLFLLCLLGLTVTGQENFQLLNLYDTSSPGSVQASSHSGLPIAVSVSVNNLNEISGSVLMAESWLRTYVLAHYPASKITTIVVGNNVVCQKDQEDNLALILPSLKNIYHSLTRWDSPPPLTFPSDSPPPLTFPSDSPPPLTFPSDSPPPTPLYKAPETPPETFPASPPYGFSLPPCNPIDNTVAPSPEPTGVVQSLWCVAKPSVPAETLQEAMDYACGDGGADCEEIMPNGNCFHPDTVVAHASYAFNSYWQKTKRNGGTCSFGGTAMIINADPSYLHCRFVLS</sequence>
<evidence type="ECO:0000313" key="2">
    <source>
        <dbReference type="Proteomes" id="UP001164250"/>
    </source>
</evidence>
<comment type="caution">
    <text evidence="1">The sequence shown here is derived from an EMBL/GenBank/DDBJ whole genome shotgun (WGS) entry which is preliminary data.</text>
</comment>